<evidence type="ECO:0000259" key="1">
    <source>
        <dbReference type="Pfam" id="PF12697"/>
    </source>
</evidence>
<sequence>MSTNSEKPVIVIVQGAWHRASHYEGLRQSLADKGFTVLQPDNVSAGEVEQIKGKTHLDDVEVIRKTIQPSLDEGKQIVLICHSYGGIPGSAAAEGYQIHERKEKGLPGGITRVIHVASFALPAKGLSLLSAVGGTHGPFLDRTDDICYLNDKTKHAFYDDVDSEKANKAIEQCVKQSTASLETPSDFVASDITVPSTYVVCEIDHCIPVQGQLAMAGAIGESVNVEKIHAGHCAFLNDEALPKLVSIIEKVAQ</sequence>
<dbReference type="InterPro" id="IPR029058">
    <property type="entry name" value="AB_hydrolase_fold"/>
</dbReference>
<organism evidence="2 3">
    <name type="scientific">Fusarium sarcochroum</name>
    <dbReference type="NCBI Taxonomy" id="1208366"/>
    <lineage>
        <taxon>Eukaryota</taxon>
        <taxon>Fungi</taxon>
        <taxon>Dikarya</taxon>
        <taxon>Ascomycota</taxon>
        <taxon>Pezizomycotina</taxon>
        <taxon>Sordariomycetes</taxon>
        <taxon>Hypocreomycetidae</taxon>
        <taxon>Hypocreales</taxon>
        <taxon>Nectriaceae</taxon>
        <taxon>Fusarium</taxon>
        <taxon>Fusarium lateritium species complex</taxon>
    </lineage>
</organism>
<reference evidence="2" key="2">
    <citation type="submission" date="2020-05" db="EMBL/GenBank/DDBJ databases">
        <authorList>
            <person name="Kim H.-S."/>
            <person name="Proctor R.H."/>
            <person name="Brown D.W."/>
        </authorList>
    </citation>
    <scope>NUCLEOTIDE SEQUENCE</scope>
    <source>
        <strain evidence="2">NRRL 20472</strain>
    </source>
</reference>
<dbReference type="InterPro" id="IPR000073">
    <property type="entry name" value="AB_hydrolase_1"/>
</dbReference>
<dbReference type="OrthoDB" id="1263307at2759"/>
<dbReference type="Gene3D" id="3.40.50.1820">
    <property type="entry name" value="alpha/beta hydrolase"/>
    <property type="match status" value="1"/>
</dbReference>
<evidence type="ECO:0000313" key="2">
    <source>
        <dbReference type="EMBL" id="KAF4963110.1"/>
    </source>
</evidence>
<dbReference type="Pfam" id="PF12697">
    <property type="entry name" value="Abhydrolase_6"/>
    <property type="match status" value="1"/>
</dbReference>
<dbReference type="InterPro" id="IPR052897">
    <property type="entry name" value="Sec-Metab_Biosynth_Hydrolase"/>
</dbReference>
<reference evidence="2" key="1">
    <citation type="journal article" date="2020" name="BMC Genomics">
        <title>Correction to: Identification and distribution of gene clusters required for synthesis of sphingolipid metabolism inhibitors in diverse species of the filamentous fungus Fusarium.</title>
        <authorList>
            <person name="Kim H.S."/>
            <person name="Lohmar J.M."/>
            <person name="Busman M."/>
            <person name="Brown D.W."/>
            <person name="Naumann T.A."/>
            <person name="Divon H.H."/>
            <person name="Lysoe E."/>
            <person name="Uhlig S."/>
            <person name="Proctor R.H."/>
        </authorList>
    </citation>
    <scope>NUCLEOTIDE SEQUENCE</scope>
    <source>
        <strain evidence="2">NRRL 20472</strain>
    </source>
</reference>
<feature type="domain" description="AB hydrolase-1" evidence="1">
    <location>
        <begin position="10"/>
        <end position="240"/>
    </location>
</feature>
<evidence type="ECO:0000313" key="3">
    <source>
        <dbReference type="Proteomes" id="UP000622797"/>
    </source>
</evidence>
<gene>
    <name evidence="2" type="ORF">FSARC_8823</name>
</gene>
<dbReference type="PANTHER" id="PTHR37017">
    <property type="entry name" value="AB HYDROLASE-1 DOMAIN-CONTAINING PROTEIN-RELATED"/>
    <property type="match status" value="1"/>
</dbReference>
<name>A0A8H4X6I8_9HYPO</name>
<comment type="caution">
    <text evidence="2">The sequence shown here is derived from an EMBL/GenBank/DDBJ whole genome shotgun (WGS) entry which is preliminary data.</text>
</comment>
<dbReference type="SUPFAM" id="SSF53474">
    <property type="entry name" value="alpha/beta-Hydrolases"/>
    <property type="match status" value="1"/>
</dbReference>
<proteinExistence type="predicted"/>
<protein>
    <recommendedName>
        <fullName evidence="1">AB hydrolase-1 domain-containing protein</fullName>
    </recommendedName>
</protein>
<dbReference type="AlphaFoldDB" id="A0A8H4X6I8"/>
<keyword evidence="3" id="KW-1185">Reference proteome</keyword>
<dbReference type="PANTHER" id="PTHR37017:SF11">
    <property type="entry name" value="ESTERASE_LIPASE_THIOESTERASE DOMAIN-CONTAINING PROTEIN"/>
    <property type="match status" value="1"/>
</dbReference>
<accession>A0A8H4X6I8</accession>
<dbReference type="EMBL" id="JABEXW010000494">
    <property type="protein sequence ID" value="KAF4963110.1"/>
    <property type="molecule type" value="Genomic_DNA"/>
</dbReference>
<dbReference type="Proteomes" id="UP000622797">
    <property type="component" value="Unassembled WGS sequence"/>
</dbReference>